<keyword evidence="1" id="KW-1133">Transmembrane helix</keyword>
<evidence type="ECO:0000313" key="3">
    <source>
        <dbReference type="Proteomes" id="UP000237105"/>
    </source>
</evidence>
<evidence type="ECO:0000256" key="1">
    <source>
        <dbReference type="SAM" id="Phobius"/>
    </source>
</evidence>
<organism evidence="2 3">
    <name type="scientific">Parasponia andersonii</name>
    <name type="common">Sponia andersonii</name>
    <dbReference type="NCBI Taxonomy" id="3476"/>
    <lineage>
        <taxon>Eukaryota</taxon>
        <taxon>Viridiplantae</taxon>
        <taxon>Streptophyta</taxon>
        <taxon>Embryophyta</taxon>
        <taxon>Tracheophyta</taxon>
        <taxon>Spermatophyta</taxon>
        <taxon>Magnoliopsida</taxon>
        <taxon>eudicotyledons</taxon>
        <taxon>Gunneridae</taxon>
        <taxon>Pentapetalae</taxon>
        <taxon>rosids</taxon>
        <taxon>fabids</taxon>
        <taxon>Rosales</taxon>
        <taxon>Cannabaceae</taxon>
        <taxon>Parasponia</taxon>
    </lineage>
</organism>
<dbReference type="OrthoDB" id="10282274at2759"/>
<name>A0A2P5E084_PARAD</name>
<evidence type="ECO:0000313" key="2">
    <source>
        <dbReference type="EMBL" id="PON78955.1"/>
    </source>
</evidence>
<dbReference type="Proteomes" id="UP000237105">
    <property type="component" value="Unassembled WGS sequence"/>
</dbReference>
<keyword evidence="1" id="KW-0472">Membrane</keyword>
<dbReference type="EMBL" id="JXTB01000006">
    <property type="protein sequence ID" value="PON78955.1"/>
    <property type="molecule type" value="Genomic_DNA"/>
</dbReference>
<proteinExistence type="predicted"/>
<protein>
    <recommendedName>
        <fullName evidence="4">Transmembrane protein</fullName>
    </recommendedName>
</protein>
<sequence>MNLVSKLNEKLGFGSGRATSSSTFSRAFGQYLRLLGSWVESGSSFSGFSADTVAGTGGPSPESGFFGATESIGVGVIGSMMFLAAIFVGRKEAYVRKNRL</sequence>
<evidence type="ECO:0008006" key="4">
    <source>
        <dbReference type="Google" id="ProtNLM"/>
    </source>
</evidence>
<gene>
    <name evidence="2" type="ORF">PanWU01x14_014560</name>
</gene>
<dbReference type="AlphaFoldDB" id="A0A2P5E084"/>
<reference evidence="3" key="1">
    <citation type="submission" date="2016-06" db="EMBL/GenBank/DDBJ databases">
        <title>Parallel loss of symbiosis genes in relatives of nitrogen-fixing non-legume Parasponia.</title>
        <authorList>
            <person name="Van Velzen R."/>
            <person name="Holmer R."/>
            <person name="Bu F."/>
            <person name="Rutten L."/>
            <person name="Van Zeijl A."/>
            <person name="Liu W."/>
            <person name="Santuari L."/>
            <person name="Cao Q."/>
            <person name="Sharma T."/>
            <person name="Shen D."/>
            <person name="Roswanjaya Y."/>
            <person name="Wardhani T."/>
            <person name="Kalhor M.S."/>
            <person name="Jansen J."/>
            <person name="Van den Hoogen J."/>
            <person name="Gungor B."/>
            <person name="Hartog M."/>
            <person name="Hontelez J."/>
            <person name="Verver J."/>
            <person name="Yang W.-C."/>
            <person name="Schijlen E."/>
            <person name="Repin R."/>
            <person name="Schilthuizen M."/>
            <person name="Schranz E."/>
            <person name="Heidstra R."/>
            <person name="Miyata K."/>
            <person name="Fedorova E."/>
            <person name="Kohlen W."/>
            <person name="Bisseling T."/>
            <person name="Smit S."/>
            <person name="Geurts R."/>
        </authorList>
    </citation>
    <scope>NUCLEOTIDE SEQUENCE [LARGE SCALE GENOMIC DNA]</scope>
    <source>
        <strain evidence="3">cv. WU1-14</strain>
    </source>
</reference>
<feature type="transmembrane region" description="Helical" evidence="1">
    <location>
        <begin position="71"/>
        <end position="89"/>
    </location>
</feature>
<keyword evidence="1" id="KW-0812">Transmembrane</keyword>
<keyword evidence="3" id="KW-1185">Reference proteome</keyword>
<accession>A0A2P5E084</accession>
<comment type="caution">
    <text evidence="2">The sequence shown here is derived from an EMBL/GenBank/DDBJ whole genome shotgun (WGS) entry which is preliminary data.</text>
</comment>